<sequence length="198" mass="21837">MNEISPRPPSPPLAMASSMLPISLLLLVLLALLLKPTNANPIDELLPRIESQFYTRAKVPDFPDSPTRSTNGSPILATATATATLPNLQYPMARKSKVVIFGNATLSSPNRTFALGFFSTNDESPNWYLGIWYPLIPVPTYVWVANRDRPVKNLTSSSLEITGLATAVVKFHSFCFSIGSVWFPGLIRTIRMMSFHVV</sequence>
<evidence type="ECO:0000256" key="4">
    <source>
        <dbReference type="SAM" id="SignalP"/>
    </source>
</evidence>
<dbReference type="InterPro" id="IPR036426">
    <property type="entry name" value="Bulb-type_lectin_dom_sf"/>
</dbReference>
<keyword evidence="2" id="KW-1015">Disulfide bond</keyword>
<comment type="caution">
    <text evidence="6">The sequence shown here is derived from an EMBL/GenBank/DDBJ whole genome shotgun (WGS) entry which is preliminary data.</text>
</comment>
<evidence type="ECO:0000259" key="5">
    <source>
        <dbReference type="PROSITE" id="PS50927"/>
    </source>
</evidence>
<dbReference type="OrthoDB" id="643280at2759"/>
<dbReference type="PANTHER" id="PTHR32444">
    <property type="entry name" value="BULB-TYPE LECTIN DOMAIN-CONTAINING PROTEIN"/>
    <property type="match status" value="1"/>
</dbReference>
<dbReference type="SMART" id="SM00108">
    <property type="entry name" value="B_lectin"/>
    <property type="match status" value="1"/>
</dbReference>
<organism evidence="6 7">
    <name type="scientific">Pyrus ussuriensis x Pyrus communis</name>
    <dbReference type="NCBI Taxonomy" id="2448454"/>
    <lineage>
        <taxon>Eukaryota</taxon>
        <taxon>Viridiplantae</taxon>
        <taxon>Streptophyta</taxon>
        <taxon>Embryophyta</taxon>
        <taxon>Tracheophyta</taxon>
        <taxon>Spermatophyta</taxon>
        <taxon>Magnoliopsida</taxon>
        <taxon>eudicotyledons</taxon>
        <taxon>Gunneridae</taxon>
        <taxon>Pentapetalae</taxon>
        <taxon>rosids</taxon>
        <taxon>fabids</taxon>
        <taxon>Rosales</taxon>
        <taxon>Rosaceae</taxon>
        <taxon>Amygdaloideae</taxon>
        <taxon>Maleae</taxon>
        <taxon>Pyrus</taxon>
    </lineage>
</organism>
<name>A0A5N5FRA1_9ROSA</name>
<dbReference type="GO" id="GO:0030246">
    <property type="term" value="F:carbohydrate binding"/>
    <property type="evidence" value="ECO:0007669"/>
    <property type="project" value="UniProtKB-KW"/>
</dbReference>
<evidence type="ECO:0000256" key="1">
    <source>
        <dbReference type="ARBA" id="ARBA00022729"/>
    </source>
</evidence>
<keyword evidence="1 4" id="KW-0732">Signal</keyword>
<feature type="domain" description="Bulb-type lectin" evidence="5">
    <location>
        <begin position="91"/>
        <end position="198"/>
    </location>
</feature>
<keyword evidence="6" id="KW-0675">Receptor</keyword>
<feature type="signal peptide" evidence="4">
    <location>
        <begin position="1"/>
        <end position="39"/>
    </location>
</feature>
<reference evidence="6 7" key="1">
    <citation type="submission" date="2019-09" db="EMBL/GenBank/DDBJ databases">
        <authorList>
            <person name="Ou C."/>
        </authorList>
    </citation>
    <scope>NUCLEOTIDE SEQUENCE [LARGE SCALE GENOMIC DNA]</scope>
    <source>
        <strain evidence="6">S2</strain>
        <tissue evidence="6">Leaf</tissue>
    </source>
</reference>
<dbReference type="EMBL" id="SMOL01000640">
    <property type="protein sequence ID" value="KAB2604171.1"/>
    <property type="molecule type" value="Genomic_DNA"/>
</dbReference>
<dbReference type="PROSITE" id="PS50927">
    <property type="entry name" value="BULB_LECTIN"/>
    <property type="match status" value="1"/>
</dbReference>
<feature type="chain" id="PRO_5024396237" evidence="4">
    <location>
        <begin position="40"/>
        <end position="198"/>
    </location>
</feature>
<dbReference type="InterPro" id="IPR001480">
    <property type="entry name" value="Bulb-type_lectin_dom"/>
</dbReference>
<evidence type="ECO:0000256" key="3">
    <source>
        <dbReference type="ARBA" id="ARBA00023180"/>
    </source>
</evidence>
<evidence type="ECO:0000313" key="7">
    <source>
        <dbReference type="Proteomes" id="UP000327157"/>
    </source>
</evidence>
<dbReference type="AlphaFoldDB" id="A0A5N5FRA1"/>
<dbReference type="PANTHER" id="PTHR32444:SF183">
    <property type="entry name" value="APPLE DOMAIN-CONTAINING PROTEIN"/>
    <property type="match status" value="1"/>
</dbReference>
<keyword evidence="6" id="KW-0430">Lectin</keyword>
<evidence type="ECO:0000313" key="6">
    <source>
        <dbReference type="EMBL" id="KAB2604171.1"/>
    </source>
</evidence>
<gene>
    <name evidence="6" type="ORF">D8674_039659</name>
</gene>
<evidence type="ECO:0000256" key="2">
    <source>
        <dbReference type="ARBA" id="ARBA00023157"/>
    </source>
</evidence>
<keyword evidence="6" id="KW-0808">Transferase</keyword>
<keyword evidence="6" id="KW-0418">Kinase</keyword>
<dbReference type="SUPFAM" id="SSF51110">
    <property type="entry name" value="alpha-D-mannose-specific plant lectins"/>
    <property type="match status" value="1"/>
</dbReference>
<accession>A0A5N5FRA1</accession>
<keyword evidence="3" id="KW-0325">Glycoprotein</keyword>
<dbReference type="GO" id="GO:0016301">
    <property type="term" value="F:kinase activity"/>
    <property type="evidence" value="ECO:0007669"/>
    <property type="project" value="UniProtKB-KW"/>
</dbReference>
<proteinExistence type="predicted"/>
<protein>
    <submittedName>
        <fullName evidence="6">G-type lectin S-receptor-like serine/threonine-protein kinase SD2-2</fullName>
    </submittedName>
</protein>
<dbReference type="Proteomes" id="UP000327157">
    <property type="component" value="Unassembled WGS sequence"/>
</dbReference>
<keyword evidence="7" id="KW-1185">Reference proteome</keyword>
<reference evidence="6 7" key="2">
    <citation type="submission" date="2019-11" db="EMBL/GenBank/DDBJ databases">
        <title>A de novo genome assembly of a pear dwarfing rootstock.</title>
        <authorList>
            <person name="Wang F."/>
            <person name="Wang J."/>
            <person name="Li S."/>
            <person name="Zhang Y."/>
            <person name="Fang M."/>
            <person name="Ma L."/>
            <person name="Zhao Y."/>
            <person name="Jiang S."/>
        </authorList>
    </citation>
    <scope>NUCLEOTIDE SEQUENCE [LARGE SCALE GENOMIC DNA]</scope>
    <source>
        <strain evidence="6">S2</strain>
        <tissue evidence="6">Leaf</tissue>
    </source>
</reference>